<dbReference type="PIRSF" id="PIRSF006470">
    <property type="entry name" value="DctB"/>
    <property type="match status" value="1"/>
</dbReference>
<dbReference type="PROSITE" id="PS51257">
    <property type="entry name" value="PROKAR_LIPOPROTEIN"/>
    <property type="match status" value="1"/>
</dbReference>
<dbReference type="PANTHER" id="PTHR33376:SF2">
    <property type="entry name" value="DICARBOXYLATE-BINDING PERIPLASMIC PROTEIN"/>
    <property type="match status" value="1"/>
</dbReference>
<protein>
    <submittedName>
        <fullName evidence="2">TRAP transporter substrate-binding protein</fullName>
    </submittedName>
</protein>
<dbReference type="NCBIfam" id="NF037995">
    <property type="entry name" value="TRAP_S1"/>
    <property type="match status" value="1"/>
</dbReference>
<accession>A0A414PYS9</accession>
<keyword evidence="1" id="KW-0732">Signal</keyword>
<evidence type="ECO:0000256" key="1">
    <source>
        <dbReference type="ARBA" id="ARBA00022729"/>
    </source>
</evidence>
<dbReference type="NCBIfam" id="TIGR00787">
    <property type="entry name" value="dctP"/>
    <property type="match status" value="1"/>
</dbReference>
<dbReference type="PANTHER" id="PTHR33376">
    <property type="match status" value="1"/>
</dbReference>
<sequence length="338" mass="38000">MKKFLNLLLIVTCLFILGACGKGDNRRIIRISHNQAQDHPTNIGLLAFEEFIESKLGDKYDVQVFPNELLGSQVNTVELTQTGAIDFAVASNAILESFDNIYQIFNLPYLFDSPEHYHAVMDNAELIEPIFTSTEKSGFEAVTWLDAGTRNFYTVKKPINTPDDLKGLKIRVQQSASNIRMMELFGGAATPMGFGEVYTALQQSVIDGAENNELAITSNKHGEVAKYYSYNMHQMVPDILIGNLKFLNGLSPEEREIFNEGFRLISKVQREAWTESVEKAKAQAQNDMNVQFIYPDVALFKERVLPLHGEVLEATPKLKPIYDKIQEIGKQIKEGGNN</sequence>
<name>A0A414PYS9_FUSMR</name>
<dbReference type="GO" id="GO:0030246">
    <property type="term" value="F:carbohydrate binding"/>
    <property type="evidence" value="ECO:0007669"/>
    <property type="project" value="TreeGrafter"/>
</dbReference>
<dbReference type="GO" id="GO:0055085">
    <property type="term" value="P:transmembrane transport"/>
    <property type="evidence" value="ECO:0007669"/>
    <property type="project" value="InterPro"/>
</dbReference>
<dbReference type="RefSeq" id="WP_005886861.1">
    <property type="nucleotide sequence ID" value="NZ_CABMMQ010000002.1"/>
</dbReference>
<dbReference type="InterPro" id="IPR018389">
    <property type="entry name" value="DctP_fam"/>
</dbReference>
<dbReference type="Gene3D" id="3.40.190.170">
    <property type="entry name" value="Bacterial extracellular solute-binding protein, family 7"/>
    <property type="match status" value="1"/>
</dbReference>
<dbReference type="Pfam" id="PF03480">
    <property type="entry name" value="DctP"/>
    <property type="match status" value="1"/>
</dbReference>
<organism evidence="2 3">
    <name type="scientific">Fusobacterium mortiferum</name>
    <dbReference type="NCBI Taxonomy" id="850"/>
    <lineage>
        <taxon>Bacteria</taxon>
        <taxon>Fusobacteriati</taxon>
        <taxon>Fusobacteriota</taxon>
        <taxon>Fusobacteriia</taxon>
        <taxon>Fusobacteriales</taxon>
        <taxon>Fusobacteriaceae</taxon>
        <taxon>Fusobacterium</taxon>
    </lineage>
</organism>
<dbReference type="GeneID" id="62764265"/>
<dbReference type="CDD" id="cd13671">
    <property type="entry name" value="PBP2_TRAP_SBP_like_3"/>
    <property type="match status" value="1"/>
</dbReference>
<dbReference type="GO" id="GO:0030288">
    <property type="term" value="C:outer membrane-bounded periplasmic space"/>
    <property type="evidence" value="ECO:0007669"/>
    <property type="project" value="InterPro"/>
</dbReference>
<proteinExistence type="predicted"/>
<comment type="caution">
    <text evidence="2">The sequence shown here is derived from an EMBL/GenBank/DDBJ whole genome shotgun (WGS) entry which is preliminary data.</text>
</comment>
<dbReference type="AlphaFoldDB" id="A0A414PYS9"/>
<dbReference type="Proteomes" id="UP000284676">
    <property type="component" value="Unassembled WGS sequence"/>
</dbReference>
<dbReference type="EMBL" id="QRHL01000004">
    <property type="protein sequence ID" value="RHF73492.1"/>
    <property type="molecule type" value="Genomic_DNA"/>
</dbReference>
<dbReference type="InterPro" id="IPR038404">
    <property type="entry name" value="TRAP_DctP_sf"/>
</dbReference>
<evidence type="ECO:0000313" key="2">
    <source>
        <dbReference type="EMBL" id="RHF73492.1"/>
    </source>
</evidence>
<gene>
    <name evidence="2" type="ORF">DW663_04290</name>
</gene>
<reference evidence="2 3" key="1">
    <citation type="submission" date="2018-08" db="EMBL/GenBank/DDBJ databases">
        <title>A genome reference for cultivated species of the human gut microbiota.</title>
        <authorList>
            <person name="Zou Y."/>
            <person name="Xue W."/>
            <person name="Luo G."/>
        </authorList>
    </citation>
    <scope>NUCLEOTIDE SEQUENCE [LARGE SCALE GENOMIC DNA]</scope>
    <source>
        <strain evidence="2 3">AM25-1</strain>
    </source>
</reference>
<evidence type="ECO:0000313" key="3">
    <source>
        <dbReference type="Proteomes" id="UP000284676"/>
    </source>
</evidence>
<dbReference type="InterPro" id="IPR004682">
    <property type="entry name" value="TRAP_DctP"/>
</dbReference>